<dbReference type="AlphaFoldDB" id="A0A7S3A3V5"/>
<feature type="compositionally biased region" description="Low complexity" evidence="1">
    <location>
        <begin position="91"/>
        <end position="104"/>
    </location>
</feature>
<reference evidence="3" key="1">
    <citation type="submission" date="2021-01" db="EMBL/GenBank/DDBJ databases">
        <authorList>
            <person name="Corre E."/>
            <person name="Pelletier E."/>
            <person name="Niang G."/>
            <person name="Scheremetjew M."/>
            <person name="Finn R."/>
            <person name="Kale V."/>
            <person name="Holt S."/>
            <person name="Cochrane G."/>
            <person name="Meng A."/>
            <person name="Brown T."/>
            <person name="Cohen L."/>
        </authorList>
    </citation>
    <scope>NUCLEOTIDE SEQUENCE</scope>
    <source>
        <strain evidence="3">CCMP 769</strain>
    </source>
</reference>
<gene>
    <name evidence="2" type="ORF">RMAR00112_LOCUS28886</name>
    <name evidence="3" type="ORF">RMAR00112_LOCUS28887</name>
</gene>
<dbReference type="EMBL" id="HBHW01037554">
    <property type="protein sequence ID" value="CAE0060820.1"/>
    <property type="molecule type" value="Transcribed_RNA"/>
</dbReference>
<feature type="compositionally biased region" description="Basic residues" evidence="1">
    <location>
        <begin position="67"/>
        <end position="77"/>
    </location>
</feature>
<evidence type="ECO:0000313" key="2">
    <source>
        <dbReference type="EMBL" id="CAE0060820.1"/>
    </source>
</evidence>
<organism evidence="3">
    <name type="scientific">Rhodosorus marinus</name>
    <dbReference type="NCBI Taxonomy" id="101924"/>
    <lineage>
        <taxon>Eukaryota</taxon>
        <taxon>Rhodophyta</taxon>
        <taxon>Stylonematophyceae</taxon>
        <taxon>Stylonematales</taxon>
        <taxon>Stylonemataceae</taxon>
        <taxon>Rhodosorus</taxon>
    </lineage>
</organism>
<evidence type="ECO:0000313" key="3">
    <source>
        <dbReference type="EMBL" id="CAE0060821.1"/>
    </source>
</evidence>
<feature type="region of interest" description="Disordered" evidence="1">
    <location>
        <begin position="58"/>
        <end position="104"/>
    </location>
</feature>
<dbReference type="EMBL" id="HBHW01037555">
    <property type="protein sequence ID" value="CAE0060821.1"/>
    <property type="molecule type" value="Transcribed_RNA"/>
</dbReference>
<proteinExistence type="predicted"/>
<name>A0A7S3A3V5_9RHOD</name>
<sequence>MSARGYRELVPFFVPDANEVNEGMKVYSSGSEDFERDSLDESSIRVWDKEEGFFVQTRTPKSERKARNGSRHAKRVSPSKFAGSSFETRVPEPSELPLPKLLRI</sequence>
<protein>
    <submittedName>
        <fullName evidence="3">Uncharacterized protein</fullName>
    </submittedName>
</protein>
<accession>A0A7S3A3V5</accession>
<evidence type="ECO:0000256" key="1">
    <source>
        <dbReference type="SAM" id="MobiDB-lite"/>
    </source>
</evidence>